<dbReference type="Gene3D" id="3.90.550.10">
    <property type="entry name" value="Spore Coat Polysaccharide Biosynthesis Protein SpsA, Chain A"/>
    <property type="match status" value="1"/>
</dbReference>
<dbReference type="Pfam" id="PF09258">
    <property type="entry name" value="Glyco_transf_64"/>
    <property type="match status" value="1"/>
</dbReference>
<dbReference type="InterPro" id="IPR040911">
    <property type="entry name" value="Exostosin_GT47"/>
</dbReference>
<dbReference type="EMBL" id="UYYG01000018">
    <property type="protein sequence ID" value="VDN51322.1"/>
    <property type="molecule type" value="Genomic_DNA"/>
</dbReference>
<evidence type="ECO:0000256" key="10">
    <source>
        <dbReference type="SAM" id="Phobius"/>
    </source>
</evidence>
<keyword evidence="5" id="KW-0256">Endoplasmic reticulum</keyword>
<comment type="subcellular location">
    <subcellularLocation>
        <location evidence="1">Endoplasmic reticulum membrane</location>
        <topology evidence="1">Single-pass type II membrane protein</topology>
    </subcellularLocation>
</comment>
<evidence type="ECO:0000256" key="6">
    <source>
        <dbReference type="ARBA" id="ARBA00022989"/>
    </source>
</evidence>
<feature type="transmembrane region" description="Helical" evidence="10">
    <location>
        <begin position="33"/>
        <end position="55"/>
    </location>
</feature>
<dbReference type="PANTHER" id="PTHR48261">
    <property type="entry name" value="ACETYLGLUCOSAMINYLTRANSFERASE"/>
    <property type="match status" value="1"/>
</dbReference>
<evidence type="ECO:0000256" key="3">
    <source>
        <dbReference type="ARBA" id="ARBA00022679"/>
    </source>
</evidence>
<evidence type="ECO:0000259" key="11">
    <source>
        <dbReference type="Pfam" id="PF03016"/>
    </source>
</evidence>
<reference evidence="16" key="1">
    <citation type="submission" date="2017-02" db="UniProtKB">
        <authorList>
            <consortium name="WormBaseParasite"/>
        </authorList>
    </citation>
    <scope>IDENTIFICATION</scope>
</reference>
<evidence type="ECO:0000256" key="5">
    <source>
        <dbReference type="ARBA" id="ARBA00022824"/>
    </source>
</evidence>
<dbReference type="SUPFAM" id="SSF53448">
    <property type="entry name" value="Nucleotide-diphospho-sugar transferases"/>
    <property type="match status" value="1"/>
</dbReference>
<dbReference type="Pfam" id="PF03016">
    <property type="entry name" value="Exostosin_GT47"/>
    <property type="match status" value="1"/>
</dbReference>
<dbReference type="AlphaFoldDB" id="A0A0N4UGE8"/>
<protein>
    <submittedName>
        <fullName evidence="16">Exostosin domain-containing protein</fullName>
    </submittedName>
</protein>
<evidence type="ECO:0000256" key="8">
    <source>
        <dbReference type="ARBA" id="ARBA00023157"/>
    </source>
</evidence>
<evidence type="ECO:0000256" key="2">
    <source>
        <dbReference type="ARBA" id="ARBA00010271"/>
    </source>
</evidence>
<keyword evidence="4 10" id="KW-0812">Transmembrane</keyword>
<dbReference type="PANTHER" id="PTHR48261:SF2">
    <property type="entry name" value="ACETYLGLUCOSAMINYLTRANSFERASE"/>
    <property type="match status" value="1"/>
</dbReference>
<dbReference type="InterPro" id="IPR029044">
    <property type="entry name" value="Nucleotide-diphossugar_trans"/>
</dbReference>
<feature type="domain" description="Exostosin GT47" evidence="11">
    <location>
        <begin position="235"/>
        <end position="458"/>
    </location>
</feature>
<dbReference type="GO" id="GO:0005789">
    <property type="term" value="C:endoplasmic reticulum membrane"/>
    <property type="evidence" value="ECO:0007669"/>
    <property type="project" value="UniProtKB-SubCell"/>
</dbReference>
<dbReference type="Proteomes" id="UP000038040">
    <property type="component" value="Unplaced"/>
</dbReference>
<sequence length="872" mass="100594">MIRRLITNVGDLRVRRVNFTISLPLRCRSSSKIYYYGIRILFALIIFVVFLAFTLPSIPSFIDHEFYPDVGSVSFRFVSKSDELCPWRLTNDEARVAELKRILSSVRRELLAASNQLQSINAEYEFLSKQVFDRKNELKILQLEIEESKLLQNELRDRNNIRVFLPLNPFQIHSNDPSDFNQQFESFTRHASVKIDNFIDTSESSFESIFDFSRCSIAGGFIFYFYNIIPVEWSELASQYIRYIGQSAEKTSNPNEACLKVAVIDSTINLNSLPFWNSGVNHVILNLGNQSVTNYSKAIVVSPNFSKGSYRHDVDFAIMLRVPDYYKNEWKRLPSILPLSRKFLLVHVGSISRDYMYLREEFERFARHASQMGDETFLEVDSNFYGKSTFALILPSLDTDSSFVFHEQLLDALEQGSIPIIASLRVPLPLSDLIDWRLAVYRLAPQRLPELYFILRSFSPSDILEMKRRGRFILQNYFLNTRVVAASLVSALRHRIGVPGEKGADVAAEPLFGDSYIAPKLVPSGVPQFEEEYLGPPEAPHNSPAYTHNFTSLQMYSYQIWNGIGAVASRSLEFLALESAFPSEFEFGEGASLGFRPISPGSGIEFSVALGGNRIREQFTVLMLTYQRNAILFASLERLNNLPYLNKVIVIWNGGEPPQEKAWPRLHVPVFFIKTRSNSLNNRFLPYKQIETEAVLSVDDDIDLKQHEIIFAFRVWRENRQKIVGFPARHHARYDNQMYYNSNHTCQYSMILTGAAFIHKSYFYAYTYGMSEVIREKVDELMNCEDLAMNFLVAHLIRQPPIKTTSKWTLKCSACPEMLSQDPSHFLERHDCIRFFTQVYGYNPLLFSQFRADSVLFKTRLPPNHQKCFKFV</sequence>
<feature type="domain" description="Glycosyl transferase 64" evidence="12">
    <location>
        <begin position="619"/>
        <end position="857"/>
    </location>
</feature>
<evidence type="ECO:0000256" key="9">
    <source>
        <dbReference type="SAM" id="Coils"/>
    </source>
</evidence>
<keyword evidence="8" id="KW-1015">Disulfide bond</keyword>
<dbReference type="STRING" id="318479.A0A0N4UGE8"/>
<name>A0A0N4UGE8_DRAME</name>
<gene>
    <name evidence="13" type="ORF">DME_LOCUS1295</name>
</gene>
<evidence type="ECO:0000256" key="7">
    <source>
        <dbReference type="ARBA" id="ARBA00023136"/>
    </source>
</evidence>
<dbReference type="Proteomes" id="UP000274756">
    <property type="component" value="Unassembled WGS sequence"/>
</dbReference>
<keyword evidence="7 10" id="KW-0472">Membrane</keyword>
<dbReference type="InterPro" id="IPR004263">
    <property type="entry name" value="Exostosin"/>
</dbReference>
<evidence type="ECO:0000313" key="13">
    <source>
        <dbReference type="EMBL" id="VDN51322.1"/>
    </source>
</evidence>
<evidence type="ECO:0000313" key="15">
    <source>
        <dbReference type="Proteomes" id="UP000274756"/>
    </source>
</evidence>
<dbReference type="WBParaSite" id="DME_0000656601-mRNA-1">
    <property type="protein sequence ID" value="DME_0000656601-mRNA-1"/>
    <property type="gene ID" value="DME_0000656601"/>
</dbReference>
<reference evidence="13 15" key="2">
    <citation type="submission" date="2018-11" db="EMBL/GenBank/DDBJ databases">
        <authorList>
            <consortium name="Pathogen Informatics"/>
        </authorList>
    </citation>
    <scope>NUCLEOTIDE SEQUENCE [LARGE SCALE GENOMIC DNA]</scope>
</reference>
<dbReference type="InterPro" id="IPR015338">
    <property type="entry name" value="GT64_dom"/>
</dbReference>
<evidence type="ECO:0000256" key="4">
    <source>
        <dbReference type="ARBA" id="ARBA00022692"/>
    </source>
</evidence>
<dbReference type="OrthoDB" id="5954868at2759"/>
<evidence type="ECO:0000313" key="16">
    <source>
        <dbReference type="WBParaSite" id="DME_0000656601-mRNA-1"/>
    </source>
</evidence>
<evidence type="ECO:0000259" key="12">
    <source>
        <dbReference type="Pfam" id="PF09258"/>
    </source>
</evidence>
<comment type="similarity">
    <text evidence="2">Belongs to the glycosyltransferase 47 family.</text>
</comment>
<organism evidence="14 16">
    <name type="scientific">Dracunculus medinensis</name>
    <name type="common">Guinea worm</name>
    <dbReference type="NCBI Taxonomy" id="318479"/>
    <lineage>
        <taxon>Eukaryota</taxon>
        <taxon>Metazoa</taxon>
        <taxon>Ecdysozoa</taxon>
        <taxon>Nematoda</taxon>
        <taxon>Chromadorea</taxon>
        <taxon>Rhabditida</taxon>
        <taxon>Spirurina</taxon>
        <taxon>Dracunculoidea</taxon>
        <taxon>Dracunculidae</taxon>
        <taxon>Dracunculus</taxon>
    </lineage>
</organism>
<accession>A0A0N4UGE8</accession>
<dbReference type="GO" id="GO:0015012">
    <property type="term" value="P:heparan sulfate proteoglycan biosynthetic process"/>
    <property type="evidence" value="ECO:0007669"/>
    <property type="project" value="UniProtKB-ARBA"/>
</dbReference>
<evidence type="ECO:0000256" key="1">
    <source>
        <dbReference type="ARBA" id="ARBA00004648"/>
    </source>
</evidence>
<feature type="coiled-coil region" evidence="9">
    <location>
        <begin position="89"/>
        <end position="158"/>
    </location>
</feature>
<proteinExistence type="inferred from homology"/>
<keyword evidence="15" id="KW-1185">Reference proteome</keyword>
<keyword evidence="3" id="KW-0808">Transferase</keyword>
<evidence type="ECO:0000313" key="14">
    <source>
        <dbReference type="Proteomes" id="UP000038040"/>
    </source>
</evidence>
<keyword evidence="9" id="KW-0175">Coiled coil</keyword>
<keyword evidence="6 10" id="KW-1133">Transmembrane helix</keyword>
<dbReference type="GO" id="GO:0016757">
    <property type="term" value="F:glycosyltransferase activity"/>
    <property type="evidence" value="ECO:0007669"/>
    <property type="project" value="InterPro"/>
</dbReference>